<gene>
    <name evidence="2" type="ORF">DOP62_11185</name>
</gene>
<keyword evidence="1" id="KW-0472">Membrane</keyword>
<name>A0AAN1QPM5_SYNEL</name>
<organism evidence="2 3">
    <name type="scientific">Synechococcus elongatus PCC 11801</name>
    <dbReference type="NCBI Taxonomy" id="2219813"/>
    <lineage>
        <taxon>Bacteria</taxon>
        <taxon>Bacillati</taxon>
        <taxon>Cyanobacteriota</taxon>
        <taxon>Cyanophyceae</taxon>
        <taxon>Synechococcales</taxon>
        <taxon>Synechococcaceae</taxon>
        <taxon>Synechococcus</taxon>
    </lineage>
</organism>
<dbReference type="PANTHER" id="PTHR35551:SF1">
    <property type="entry name" value="ACCLIMATION OF PHOTOSYNTHESIS TO ENVIRONMENT"/>
    <property type="match status" value="1"/>
</dbReference>
<dbReference type="Pfam" id="PF11016">
    <property type="entry name" value="DUF2854"/>
    <property type="match status" value="1"/>
</dbReference>
<accession>A0AAN1QPM5</accession>
<evidence type="ECO:0000256" key="1">
    <source>
        <dbReference type="SAM" id="Phobius"/>
    </source>
</evidence>
<dbReference type="Proteomes" id="UP000267249">
    <property type="component" value="Chromosome"/>
</dbReference>
<dbReference type="RefSeq" id="WP_208673764.1">
    <property type="nucleotide sequence ID" value="NZ_CP030139.2"/>
</dbReference>
<keyword evidence="1" id="KW-0812">Transmembrane</keyword>
<feature type="transmembrane region" description="Helical" evidence="1">
    <location>
        <begin position="6"/>
        <end position="26"/>
    </location>
</feature>
<dbReference type="AlphaFoldDB" id="A0AAN1QPM5"/>
<protein>
    <submittedName>
        <fullName evidence="2">DUF2854 domain-containing protein</fullName>
    </submittedName>
</protein>
<evidence type="ECO:0000313" key="2">
    <source>
        <dbReference type="EMBL" id="AZB73202.1"/>
    </source>
</evidence>
<dbReference type="PANTHER" id="PTHR35551">
    <property type="match status" value="1"/>
</dbReference>
<feature type="transmembrane region" description="Helical" evidence="1">
    <location>
        <begin position="33"/>
        <end position="51"/>
    </location>
</feature>
<dbReference type="EMBL" id="CP030139">
    <property type="protein sequence ID" value="AZB73202.1"/>
    <property type="molecule type" value="Genomic_DNA"/>
</dbReference>
<reference evidence="2 3" key="1">
    <citation type="journal article" date="2018" name="Sci. Rep.">
        <title>Genome Features and Biochemical Characteristics of a Robust, Fast Growing and Naturally Transformable Cyanobacterium Synechococcus elongatus PCC 11801 Isolated from India.</title>
        <authorList>
            <person name="Jaiswal D."/>
            <person name="Sengupta A."/>
            <person name="Sohoni S."/>
            <person name="Sengupta S."/>
            <person name="Phadnavis A.G."/>
            <person name="Pakrasi H.B."/>
            <person name="Wangikar P.P."/>
        </authorList>
    </citation>
    <scope>NUCLEOTIDE SEQUENCE [LARGE SCALE GENOMIC DNA]</scope>
    <source>
        <strain evidence="2 3">PCC 11801</strain>
    </source>
</reference>
<proteinExistence type="predicted"/>
<sequence length="186" mass="20403">MLGFPLGNLLTVVGTVLTLVGFYAYFITDNATLNLAGFFYGIPLLLGGLALKSAELKPVPLAKASSVVLELRKTQATPTQQQVRRDVTRFRYGQEAHLDVALEKLGLSPSDDERPELVALREEDRNGAYTLVLDFASPAVPLETWQSKQERISRFFGPNIRAEIQQSASDRIELALITTVEAAANV</sequence>
<evidence type="ECO:0000313" key="3">
    <source>
        <dbReference type="Proteomes" id="UP000267249"/>
    </source>
</evidence>
<keyword evidence="1" id="KW-1133">Transmembrane helix</keyword>
<dbReference type="InterPro" id="IPR021275">
    <property type="entry name" value="DUF2854"/>
</dbReference>